<organism evidence="9 10">
    <name type="scientific">Sinomicrobium pectinilyticum</name>
    <dbReference type="NCBI Taxonomy" id="1084421"/>
    <lineage>
        <taxon>Bacteria</taxon>
        <taxon>Pseudomonadati</taxon>
        <taxon>Bacteroidota</taxon>
        <taxon>Flavobacteriia</taxon>
        <taxon>Flavobacteriales</taxon>
        <taxon>Flavobacteriaceae</taxon>
        <taxon>Sinomicrobium</taxon>
    </lineage>
</organism>
<dbReference type="Pfam" id="PF07715">
    <property type="entry name" value="Plug"/>
    <property type="match status" value="1"/>
</dbReference>
<protein>
    <submittedName>
        <fullName evidence="9">SusC/RagA family TonB-linked outer membrane protein</fullName>
    </submittedName>
</protein>
<evidence type="ECO:0000256" key="1">
    <source>
        <dbReference type="ARBA" id="ARBA00004571"/>
    </source>
</evidence>
<dbReference type="InterPro" id="IPR012910">
    <property type="entry name" value="Plug_dom"/>
</dbReference>
<comment type="subcellular location">
    <subcellularLocation>
        <location evidence="1 7">Cell outer membrane</location>
        <topology evidence="1 7">Multi-pass membrane protein</topology>
    </subcellularLocation>
</comment>
<evidence type="ECO:0000313" key="9">
    <source>
        <dbReference type="EMBL" id="RNL68625.1"/>
    </source>
</evidence>
<sequence length="1058" mass="119469">MKITTLLMVLSLFQLQAFTSYGQKVKVNLHLENEPLEKVFETIEEQTAYKFFYNLEDIDTQRLVSVVAEDKQLGEVLKELFENTGTVYKVVKEQIVITANRKKKRSPGWGYQQDPVHGTVTDENGIPLFGVTVLVKGTNIGTNTDENGYYQLAVRGESTLIFSMVGFQNKEVPTGGRTEINITLPEENTKLDEVVVTGYNTIKKEHVASSVAEMNMDRAVYRPIFKLQEAFSGTLPGVTMQQSNNLPGSVPGNISIRGISTLQNEAPLVIVDGMEQSLTDIDPNQVKSISVLKDAASASLYGSRGANGVIIIETKRGVTDQFKVDIHTWTAMSDPIDLPDFVGSADYMRLNNEARNMQGQTPLFTEEQIGLADRGEYADTDWLDEVMERRAFSHNTSASISGGGGVGTFNLMLGYITDKGLNNSEGSEKFSARFNTNINIDDKFVLMADFYAHRLQVDRLMVNNDGHGLYRDAWKMNPTQDIFYDSDLPEHYVLYNNLNPVASIRHGGMRNNMYDRSTINLRPTYFITENLSLNGNVSYMINKSAWKEKRSTFKFFDGDGKPAATWANSVNAEQGVSVSQITARANLNYEKDLRNNRDKLYFIAGSEIMTYNYTDYREVSKASFFGKLNYSFDNRYILEITGRTDGSSKFAPGHRWGFFPSGALAWNIHNEKFLAGWKDKGIVNNLKLRLSYGLIGNENVDPYLWQEVVNEWGWTIRVPNPNFTWEKQKQGNIGLDLTVLNDRLNLTAEIYRKHSYDLIYSRVTVPPLTGSNSLEAAVNIGEVENEGWEVSARWNDRIGDFSYSVGAMLFDNKNKVLKAGYSKSDSLIFKDNPDKIWYPGIAIDNYYGYESNGYFQNQEDVDATEAKLPNTIPGDIKYTDRNGDGIINDLDKVNLGDPFPHFNYSVTLDLHYRRWDFSVLGQGVGRRLGRLNGMEGYPVLMDGGDNNLGTPRTYYMNNRWTPDNPDSRFPRVWTGASSNAVLSDVWLSNAAYFRIKTLQLGYTIPNIGKNIRNFRVYLNAQDAFTFTRWEGLDPERDGGNGSYPRMATYSIGLRFTIL</sequence>
<evidence type="ECO:0000256" key="7">
    <source>
        <dbReference type="PROSITE-ProRule" id="PRU01360"/>
    </source>
</evidence>
<reference evidence="9 10" key="1">
    <citation type="submission" date="2018-10" db="EMBL/GenBank/DDBJ databases">
        <title>Sinomicrobium pectinilyticum sp. nov., a pectinase-producing bacterium isolated from alkaline and saline soil, and emended description of the genus Sinomicrobium.</title>
        <authorList>
            <person name="Cheng B."/>
            <person name="Li C."/>
            <person name="Lai Q."/>
            <person name="Du M."/>
            <person name="Shao Z."/>
            <person name="Xu P."/>
            <person name="Yang C."/>
        </authorList>
    </citation>
    <scope>NUCLEOTIDE SEQUENCE [LARGE SCALE GENOMIC DNA]</scope>
    <source>
        <strain evidence="9 10">5DNS001</strain>
    </source>
</reference>
<dbReference type="Gene3D" id="2.40.170.20">
    <property type="entry name" value="TonB-dependent receptor, beta-barrel domain"/>
    <property type="match status" value="1"/>
</dbReference>
<dbReference type="InterPro" id="IPR039426">
    <property type="entry name" value="TonB-dep_rcpt-like"/>
</dbReference>
<keyword evidence="4 7" id="KW-0812">Transmembrane</keyword>
<dbReference type="PROSITE" id="PS52016">
    <property type="entry name" value="TONB_DEPENDENT_REC_3"/>
    <property type="match status" value="1"/>
</dbReference>
<dbReference type="NCBIfam" id="TIGR04057">
    <property type="entry name" value="SusC_RagA_signa"/>
    <property type="match status" value="1"/>
</dbReference>
<gene>
    <name evidence="9" type="ORF">ED312_23075</name>
</gene>
<dbReference type="InterPro" id="IPR037066">
    <property type="entry name" value="Plug_dom_sf"/>
</dbReference>
<dbReference type="InterPro" id="IPR008969">
    <property type="entry name" value="CarboxyPept-like_regulatory"/>
</dbReference>
<comment type="caution">
    <text evidence="9">The sequence shown here is derived from an EMBL/GenBank/DDBJ whole genome shotgun (WGS) entry which is preliminary data.</text>
</comment>
<dbReference type="InterPro" id="IPR023997">
    <property type="entry name" value="TonB-dep_OMP_SusC/RagA_CS"/>
</dbReference>
<dbReference type="InterPro" id="IPR036942">
    <property type="entry name" value="Beta-barrel_TonB_sf"/>
</dbReference>
<keyword evidence="5 7" id="KW-0472">Membrane</keyword>
<dbReference type="Gene3D" id="2.170.130.10">
    <property type="entry name" value="TonB-dependent receptor, plug domain"/>
    <property type="match status" value="1"/>
</dbReference>
<dbReference type="SUPFAM" id="SSF56935">
    <property type="entry name" value="Porins"/>
    <property type="match status" value="1"/>
</dbReference>
<dbReference type="AlphaFoldDB" id="A0A3N0CYY4"/>
<dbReference type="NCBIfam" id="TIGR04056">
    <property type="entry name" value="OMP_RagA_SusC"/>
    <property type="match status" value="1"/>
</dbReference>
<dbReference type="SUPFAM" id="SSF49464">
    <property type="entry name" value="Carboxypeptidase regulatory domain-like"/>
    <property type="match status" value="1"/>
</dbReference>
<dbReference type="Gene3D" id="2.60.40.1120">
    <property type="entry name" value="Carboxypeptidase-like, regulatory domain"/>
    <property type="match status" value="1"/>
</dbReference>
<evidence type="ECO:0000313" key="10">
    <source>
        <dbReference type="Proteomes" id="UP000267469"/>
    </source>
</evidence>
<evidence type="ECO:0000259" key="8">
    <source>
        <dbReference type="Pfam" id="PF07715"/>
    </source>
</evidence>
<dbReference type="Pfam" id="PF13715">
    <property type="entry name" value="CarbopepD_reg_2"/>
    <property type="match status" value="1"/>
</dbReference>
<evidence type="ECO:0000256" key="5">
    <source>
        <dbReference type="ARBA" id="ARBA00023136"/>
    </source>
</evidence>
<dbReference type="Proteomes" id="UP000267469">
    <property type="component" value="Unassembled WGS sequence"/>
</dbReference>
<dbReference type="EMBL" id="RJTM01000191">
    <property type="protein sequence ID" value="RNL68625.1"/>
    <property type="molecule type" value="Genomic_DNA"/>
</dbReference>
<dbReference type="InterPro" id="IPR023996">
    <property type="entry name" value="TonB-dep_OMP_SusC/RagA"/>
</dbReference>
<evidence type="ECO:0000256" key="3">
    <source>
        <dbReference type="ARBA" id="ARBA00022452"/>
    </source>
</evidence>
<name>A0A3N0CYY4_SINP1</name>
<dbReference type="OrthoDB" id="1427655at2"/>
<dbReference type="GO" id="GO:0009279">
    <property type="term" value="C:cell outer membrane"/>
    <property type="evidence" value="ECO:0007669"/>
    <property type="project" value="UniProtKB-SubCell"/>
</dbReference>
<accession>A0A3N0CYY4</accession>
<evidence type="ECO:0000256" key="2">
    <source>
        <dbReference type="ARBA" id="ARBA00022448"/>
    </source>
</evidence>
<proteinExistence type="inferred from homology"/>
<keyword evidence="6 7" id="KW-0998">Cell outer membrane</keyword>
<keyword evidence="3 7" id="KW-1134">Transmembrane beta strand</keyword>
<evidence type="ECO:0000256" key="4">
    <source>
        <dbReference type="ARBA" id="ARBA00022692"/>
    </source>
</evidence>
<keyword evidence="10" id="KW-1185">Reference proteome</keyword>
<feature type="domain" description="TonB-dependent receptor plug" evidence="8">
    <location>
        <begin position="204"/>
        <end position="309"/>
    </location>
</feature>
<evidence type="ECO:0000256" key="6">
    <source>
        <dbReference type="ARBA" id="ARBA00023237"/>
    </source>
</evidence>
<comment type="similarity">
    <text evidence="7">Belongs to the TonB-dependent receptor family.</text>
</comment>
<keyword evidence="2 7" id="KW-0813">Transport</keyword>